<evidence type="ECO:0000313" key="6">
    <source>
        <dbReference type="EMBL" id="MBM9624103.1"/>
    </source>
</evidence>
<dbReference type="Pfam" id="PF05175">
    <property type="entry name" value="MTS"/>
    <property type="match status" value="1"/>
</dbReference>
<accession>A0ABS2V3E9</accession>
<dbReference type="InterPro" id="IPR004557">
    <property type="entry name" value="PrmC-related"/>
</dbReference>
<feature type="domain" description="Methyltransferase small" evidence="5">
    <location>
        <begin position="14"/>
        <end position="173"/>
    </location>
</feature>
<comment type="similarity">
    <text evidence="1">Belongs to the eukaryotic/archaeal PrmC-related family.</text>
</comment>
<keyword evidence="7" id="KW-1185">Reference proteome</keyword>
<dbReference type="EMBL" id="JAFEJA010000002">
    <property type="protein sequence ID" value="MBM9624103.1"/>
    <property type="molecule type" value="Genomic_DNA"/>
</dbReference>
<dbReference type="RefSeq" id="WP_205378145.1">
    <property type="nucleotide sequence ID" value="NZ_JAFEJA010000002.1"/>
</dbReference>
<proteinExistence type="inferred from homology"/>
<reference evidence="6 7" key="1">
    <citation type="journal article" date="2016" name="Arch. Microbiol.">
        <title>Streptomyces zhihengii sp. nov., isolated from rhizospheric soil of Psammosilene tunicoides.</title>
        <authorList>
            <person name="Huang M.J."/>
            <person name="Fei J.J."/>
            <person name="Salam N."/>
            <person name="Kim C.J."/>
            <person name="Hozzein W.N."/>
            <person name="Xiao M."/>
            <person name="Huang H.Q."/>
            <person name="Li W.J."/>
        </authorList>
    </citation>
    <scope>NUCLEOTIDE SEQUENCE [LARGE SCALE GENOMIC DNA]</scope>
    <source>
        <strain evidence="6 7">YIM T102</strain>
    </source>
</reference>
<gene>
    <name evidence="6" type="ORF">JE024_36630</name>
</gene>
<evidence type="ECO:0000256" key="2">
    <source>
        <dbReference type="ARBA" id="ARBA00022603"/>
    </source>
</evidence>
<comment type="caution">
    <text evidence="6">The sequence shown here is derived from an EMBL/GenBank/DDBJ whole genome shotgun (WGS) entry which is preliminary data.</text>
</comment>
<dbReference type="PROSITE" id="PS00092">
    <property type="entry name" value="N6_MTASE"/>
    <property type="match status" value="1"/>
</dbReference>
<dbReference type="InterPro" id="IPR052190">
    <property type="entry name" value="Euk-Arch_PrmC-MTase"/>
</dbReference>
<keyword evidence="3" id="KW-0808">Transferase</keyword>
<dbReference type="Gene3D" id="3.40.50.150">
    <property type="entry name" value="Vaccinia Virus protein VP39"/>
    <property type="match status" value="1"/>
</dbReference>
<dbReference type="GO" id="GO:0008168">
    <property type="term" value="F:methyltransferase activity"/>
    <property type="evidence" value="ECO:0007669"/>
    <property type="project" value="UniProtKB-KW"/>
</dbReference>
<dbReference type="CDD" id="cd02440">
    <property type="entry name" value="AdoMet_MTases"/>
    <property type="match status" value="1"/>
</dbReference>
<keyword evidence="4" id="KW-0949">S-adenosyl-L-methionine</keyword>
<sequence>MTTAAVRPAGLGNVWTLPGVYAPQADTHLLAAALQAEEIAKGTDVLDVCTGSGALAVLAARMGARVSATDISRRAVMTARLNAARAGQRVRVLHGDLTGPLAQQRFDIVVSNPPYVPTPPAHRPRKHRSSVAWNAGHSGRQALDRICAHAPDVLHPHGVLLIVHSALCDADETVRRLADTGMRSSVTHRARVPFGPVITQRLPWLRAQGLLHPDEDTEELVVVRAERN</sequence>
<dbReference type="PANTHER" id="PTHR45875:SF1">
    <property type="entry name" value="METHYLTRANSFERASE N6AMT1"/>
    <property type="match status" value="1"/>
</dbReference>
<dbReference type="SUPFAM" id="SSF53335">
    <property type="entry name" value="S-adenosyl-L-methionine-dependent methyltransferases"/>
    <property type="match status" value="1"/>
</dbReference>
<dbReference type="PANTHER" id="PTHR45875">
    <property type="entry name" value="METHYLTRANSFERASE N6AMT1"/>
    <property type="match status" value="1"/>
</dbReference>
<dbReference type="GO" id="GO:0032259">
    <property type="term" value="P:methylation"/>
    <property type="evidence" value="ECO:0007669"/>
    <property type="project" value="UniProtKB-KW"/>
</dbReference>
<dbReference type="Proteomes" id="UP000664109">
    <property type="component" value="Unassembled WGS sequence"/>
</dbReference>
<dbReference type="InterPro" id="IPR007848">
    <property type="entry name" value="Small_mtfrase_dom"/>
</dbReference>
<evidence type="ECO:0000313" key="7">
    <source>
        <dbReference type="Proteomes" id="UP000664109"/>
    </source>
</evidence>
<dbReference type="InterPro" id="IPR002052">
    <property type="entry name" value="DNA_methylase_N6_adenine_CS"/>
</dbReference>
<protein>
    <submittedName>
        <fullName evidence="6">Methyltransferase</fullName>
    </submittedName>
</protein>
<dbReference type="InterPro" id="IPR029063">
    <property type="entry name" value="SAM-dependent_MTases_sf"/>
</dbReference>
<dbReference type="NCBIfam" id="TIGR00537">
    <property type="entry name" value="hemK_rel_arch"/>
    <property type="match status" value="1"/>
</dbReference>
<keyword evidence="2 6" id="KW-0489">Methyltransferase</keyword>
<evidence type="ECO:0000256" key="3">
    <source>
        <dbReference type="ARBA" id="ARBA00022679"/>
    </source>
</evidence>
<name>A0ABS2V3E9_9ACTN</name>
<evidence type="ECO:0000256" key="1">
    <source>
        <dbReference type="ARBA" id="ARBA00006149"/>
    </source>
</evidence>
<evidence type="ECO:0000259" key="5">
    <source>
        <dbReference type="Pfam" id="PF05175"/>
    </source>
</evidence>
<evidence type="ECO:0000256" key="4">
    <source>
        <dbReference type="ARBA" id="ARBA00022691"/>
    </source>
</evidence>
<organism evidence="6 7">
    <name type="scientific">Streptomyces zhihengii</name>
    <dbReference type="NCBI Taxonomy" id="1818004"/>
    <lineage>
        <taxon>Bacteria</taxon>
        <taxon>Bacillati</taxon>
        <taxon>Actinomycetota</taxon>
        <taxon>Actinomycetes</taxon>
        <taxon>Kitasatosporales</taxon>
        <taxon>Streptomycetaceae</taxon>
        <taxon>Streptomyces</taxon>
    </lineage>
</organism>